<dbReference type="InterPro" id="IPR051786">
    <property type="entry name" value="ASN_synthetase/amidase"/>
</dbReference>
<evidence type="ECO:0000256" key="1">
    <source>
        <dbReference type="ARBA" id="ARBA00005187"/>
    </source>
</evidence>
<dbReference type="PROSITE" id="PS51278">
    <property type="entry name" value="GATASE_TYPE_2"/>
    <property type="match status" value="1"/>
</dbReference>
<dbReference type="Gene3D" id="3.40.50.620">
    <property type="entry name" value="HUPs"/>
    <property type="match status" value="1"/>
</dbReference>
<feature type="binding site" evidence="9">
    <location>
        <position position="100"/>
    </location>
    <ligand>
        <name>L-glutamine</name>
        <dbReference type="ChEBI" id="CHEBI:58359"/>
    </ligand>
</feature>
<dbReference type="InterPro" id="IPR017932">
    <property type="entry name" value="GATase_2_dom"/>
</dbReference>
<evidence type="ECO:0000313" key="13">
    <source>
        <dbReference type="Proteomes" id="UP000250166"/>
    </source>
</evidence>
<dbReference type="PANTHER" id="PTHR43284:SF1">
    <property type="entry name" value="ASPARAGINE SYNTHETASE"/>
    <property type="match status" value="1"/>
</dbReference>
<feature type="region of interest" description="Disordered" evidence="10">
    <location>
        <begin position="299"/>
        <end position="319"/>
    </location>
</feature>
<dbReference type="InterPro" id="IPR014729">
    <property type="entry name" value="Rossmann-like_a/b/a_fold"/>
</dbReference>
<dbReference type="CDD" id="cd01991">
    <property type="entry name" value="Asn_synthase_B_C"/>
    <property type="match status" value="1"/>
</dbReference>
<gene>
    <name evidence="12" type="primary">purF_1</name>
    <name evidence="12" type="ORF">NCTC13102_00275</name>
</gene>
<dbReference type="NCBIfam" id="TIGR01536">
    <property type="entry name" value="asn_synth_AEB"/>
    <property type="match status" value="1"/>
</dbReference>
<evidence type="ECO:0000256" key="7">
    <source>
        <dbReference type="ARBA" id="ARBA00048741"/>
    </source>
</evidence>
<keyword evidence="8" id="KW-0028">Amino-acid biosynthesis</keyword>
<dbReference type="AlphaFoldDB" id="A0A2X3BND0"/>
<evidence type="ECO:0000256" key="8">
    <source>
        <dbReference type="PIRSR" id="PIRSR001589-1"/>
    </source>
</evidence>
<dbReference type="Gene3D" id="3.60.20.10">
    <property type="entry name" value="Glutamine Phosphoribosylpyrophosphate, subunit 1, domain 1"/>
    <property type="match status" value="1"/>
</dbReference>
<evidence type="ECO:0000256" key="10">
    <source>
        <dbReference type="SAM" id="MobiDB-lite"/>
    </source>
</evidence>
<dbReference type="RefSeq" id="WP_112058257.1">
    <property type="nucleotide sequence ID" value="NZ_UAWL01000006.1"/>
</dbReference>
<organism evidence="12 13">
    <name type="scientific">Helicobacter fennelliae</name>
    <dbReference type="NCBI Taxonomy" id="215"/>
    <lineage>
        <taxon>Bacteria</taxon>
        <taxon>Pseudomonadati</taxon>
        <taxon>Campylobacterota</taxon>
        <taxon>Epsilonproteobacteria</taxon>
        <taxon>Campylobacterales</taxon>
        <taxon>Helicobacteraceae</taxon>
        <taxon>Helicobacter</taxon>
    </lineage>
</organism>
<protein>
    <recommendedName>
        <fullName evidence="3">asparagine synthase (glutamine-hydrolyzing)</fullName>
        <ecNumber evidence="3">6.3.5.4</ecNumber>
    </recommendedName>
</protein>
<keyword evidence="12" id="KW-0436">Ligase</keyword>
<dbReference type="GO" id="GO:0005524">
    <property type="term" value="F:ATP binding"/>
    <property type="evidence" value="ECO:0007669"/>
    <property type="project" value="UniProtKB-KW"/>
</dbReference>
<reference evidence="12 13" key="1">
    <citation type="submission" date="2018-06" db="EMBL/GenBank/DDBJ databases">
        <authorList>
            <consortium name="Pathogen Informatics"/>
            <person name="Doyle S."/>
        </authorList>
    </citation>
    <scope>NUCLEOTIDE SEQUENCE [LARGE SCALE GENOMIC DNA]</scope>
    <source>
        <strain evidence="12 13">NCTC13102</strain>
    </source>
</reference>
<comment type="catalytic activity">
    <reaction evidence="7">
        <text>L-aspartate + L-glutamine + ATP + H2O = L-asparagine + L-glutamate + AMP + diphosphate + H(+)</text>
        <dbReference type="Rhea" id="RHEA:12228"/>
        <dbReference type="ChEBI" id="CHEBI:15377"/>
        <dbReference type="ChEBI" id="CHEBI:15378"/>
        <dbReference type="ChEBI" id="CHEBI:29985"/>
        <dbReference type="ChEBI" id="CHEBI:29991"/>
        <dbReference type="ChEBI" id="CHEBI:30616"/>
        <dbReference type="ChEBI" id="CHEBI:33019"/>
        <dbReference type="ChEBI" id="CHEBI:58048"/>
        <dbReference type="ChEBI" id="CHEBI:58359"/>
        <dbReference type="ChEBI" id="CHEBI:456215"/>
        <dbReference type="EC" id="6.3.5.4"/>
    </reaction>
</comment>
<dbReference type="GO" id="GO:0016757">
    <property type="term" value="F:glycosyltransferase activity"/>
    <property type="evidence" value="ECO:0007669"/>
    <property type="project" value="UniProtKB-KW"/>
</dbReference>
<dbReference type="Proteomes" id="UP000250166">
    <property type="component" value="Unassembled WGS sequence"/>
</dbReference>
<dbReference type="PANTHER" id="PTHR43284">
    <property type="entry name" value="ASPARAGINE SYNTHETASE (GLUTAMINE-HYDROLYZING)"/>
    <property type="match status" value="1"/>
</dbReference>
<dbReference type="PIRSF" id="PIRSF001589">
    <property type="entry name" value="Asn_synthetase_glu-h"/>
    <property type="match status" value="1"/>
</dbReference>
<proteinExistence type="inferred from homology"/>
<name>A0A2X3BND0_9HELI</name>
<dbReference type="InterPro" id="IPR033738">
    <property type="entry name" value="AsnB_N"/>
</dbReference>
<evidence type="ECO:0000256" key="6">
    <source>
        <dbReference type="ARBA" id="ARBA00022962"/>
    </source>
</evidence>
<accession>A0A2X3BND0</accession>
<dbReference type="InterPro" id="IPR006426">
    <property type="entry name" value="Asn_synth_AEB"/>
</dbReference>
<keyword evidence="12" id="KW-0808">Transferase</keyword>
<dbReference type="EC" id="6.3.5.4" evidence="3"/>
<feature type="domain" description="Glutamine amidotransferase type-2" evidence="11">
    <location>
        <begin position="2"/>
        <end position="206"/>
    </location>
</feature>
<keyword evidence="4 9" id="KW-0547">Nucleotide-binding</keyword>
<dbReference type="GO" id="GO:0006529">
    <property type="term" value="P:asparagine biosynthetic process"/>
    <property type="evidence" value="ECO:0007669"/>
    <property type="project" value="UniProtKB-KW"/>
</dbReference>
<evidence type="ECO:0000259" key="11">
    <source>
        <dbReference type="PROSITE" id="PS51278"/>
    </source>
</evidence>
<dbReference type="CDD" id="cd00712">
    <property type="entry name" value="AsnB"/>
    <property type="match status" value="1"/>
</dbReference>
<dbReference type="InterPro" id="IPR029055">
    <property type="entry name" value="Ntn_hydrolases_N"/>
</dbReference>
<evidence type="ECO:0000313" key="12">
    <source>
        <dbReference type="EMBL" id="SQB97585.1"/>
    </source>
</evidence>
<comment type="similarity">
    <text evidence="2">Belongs to the asparagine synthetase family.</text>
</comment>
<keyword evidence="8" id="KW-0061">Asparagine biosynthesis</keyword>
<keyword evidence="12" id="KW-0328">Glycosyltransferase</keyword>
<sequence>MCGILGTIPNTNKNHFAQALDTLTHRGPDDFGVYHDECISLGHRRLSIIDLSHNAKQPMAYKSCRGGGQYYIVFNGEIYNFLELRQELIAKGYIFHTDSDTEVILASFDAWGEQCLNRFNGMWALAIWDCQKRRLFLSRDRFGKKPLFYAFTKDKNNQDIFVFASEMKAIYPYLREVRPASDFSTMTKIENIFDYEGSEHTLIEGIKRFPHSHFAYYEPYTKTQTPPKTLQVKRYYSILNHLITPLPSYTQAVERFRELFLDSVKMRMRSDVAIGTALSGGLDSSSTMCAMAYLHNQGAKSNPKESNLRESNLQESNARESKDWQHAFIACFKDTPLDESKYASQVVDFLGIKATFLEINPLKFWDKIEHYFYMFEDVYITSPIPMIATYEAVKQNGVSVTLDGHGADELFSGYGHIIEALWDARFRPKKALDILHTLNQTRAQPCPNKALYKEGAKFLLKTFIKKTTGYKLKLPQTHTHRHFDTLDHFSAQLYEIFYQTILPTLLRNYDRYSMINGVEIRMPFMDHRLVEFVFSLPFDYKIRGGYTKRLIRDSVDSFMPKGVTWRKSKIGFNSPFMQWLERDKAHNGLKEWALDLVHSRDFLECELVENPTKTAKQIEQICAGAYNANDIGGQIWCELNPYLWQKSLKNAVKFA</sequence>
<evidence type="ECO:0000256" key="4">
    <source>
        <dbReference type="ARBA" id="ARBA00022741"/>
    </source>
</evidence>
<dbReference type="SUPFAM" id="SSF56235">
    <property type="entry name" value="N-terminal nucleophile aminohydrolases (Ntn hydrolases)"/>
    <property type="match status" value="1"/>
</dbReference>
<evidence type="ECO:0000256" key="2">
    <source>
        <dbReference type="ARBA" id="ARBA00005752"/>
    </source>
</evidence>
<dbReference type="GO" id="GO:0004066">
    <property type="term" value="F:asparagine synthase (glutamine-hydrolyzing) activity"/>
    <property type="evidence" value="ECO:0007669"/>
    <property type="project" value="UniProtKB-EC"/>
</dbReference>
<dbReference type="InterPro" id="IPR001962">
    <property type="entry name" value="Asn_synthase"/>
</dbReference>
<evidence type="ECO:0000256" key="5">
    <source>
        <dbReference type="ARBA" id="ARBA00022840"/>
    </source>
</evidence>
<feature type="active site" description="For GATase activity" evidence="8">
    <location>
        <position position="2"/>
    </location>
</feature>
<evidence type="ECO:0000256" key="3">
    <source>
        <dbReference type="ARBA" id="ARBA00012737"/>
    </source>
</evidence>
<comment type="pathway">
    <text evidence="1">Amino-acid biosynthesis; L-asparagine biosynthesis; L-asparagine from L-aspartate (L-Gln route): step 1/1.</text>
</comment>
<evidence type="ECO:0000256" key="9">
    <source>
        <dbReference type="PIRSR" id="PIRSR001589-2"/>
    </source>
</evidence>
<dbReference type="Pfam" id="PF00733">
    <property type="entry name" value="Asn_synthase"/>
    <property type="match status" value="1"/>
</dbReference>
<dbReference type="Pfam" id="PF13537">
    <property type="entry name" value="GATase_7"/>
    <property type="match status" value="1"/>
</dbReference>
<dbReference type="EMBL" id="UAWL01000006">
    <property type="protein sequence ID" value="SQB97585.1"/>
    <property type="molecule type" value="Genomic_DNA"/>
</dbReference>
<dbReference type="GO" id="GO:0005829">
    <property type="term" value="C:cytosol"/>
    <property type="evidence" value="ECO:0007669"/>
    <property type="project" value="TreeGrafter"/>
</dbReference>
<keyword evidence="5 9" id="KW-0067">ATP-binding</keyword>
<keyword evidence="6 8" id="KW-0315">Glutamine amidotransferase</keyword>
<dbReference type="SUPFAM" id="SSF52402">
    <property type="entry name" value="Adenine nucleotide alpha hydrolases-like"/>
    <property type="match status" value="1"/>
</dbReference>